<organism evidence="9 10">
    <name type="scientific">Liquidambar formosana</name>
    <name type="common">Formosan gum</name>
    <dbReference type="NCBI Taxonomy" id="63359"/>
    <lineage>
        <taxon>Eukaryota</taxon>
        <taxon>Viridiplantae</taxon>
        <taxon>Streptophyta</taxon>
        <taxon>Embryophyta</taxon>
        <taxon>Tracheophyta</taxon>
        <taxon>Spermatophyta</taxon>
        <taxon>Magnoliopsida</taxon>
        <taxon>eudicotyledons</taxon>
        <taxon>Gunneridae</taxon>
        <taxon>Pentapetalae</taxon>
        <taxon>Saxifragales</taxon>
        <taxon>Altingiaceae</taxon>
        <taxon>Liquidambar</taxon>
    </lineage>
</organism>
<evidence type="ECO:0000256" key="4">
    <source>
        <dbReference type="ARBA" id="ARBA00022729"/>
    </source>
</evidence>
<sequence>MPRGKTFPKLLLLCSSLLACLLPCTCYCKAKEKDGADVKGMFVFGSSLVDNGNNNFVQNSVAKADYSPYGIDFPLGPSGRFTNGKNVIDLLSDRLKLPALIPAFFDPSTNGSRIMHGIDYASGGSGILDKTGSFAGHVISMNQQIESFKTVTLPELEAQLGCGSRESLPHYLFVVGAGGNDYTLNYFLARTPISLQLFTANLTTALSSQLQTLYHLGGRKFVLMSVYPLGCSPMATAIRPIGNGCIRALNFAALLFNFHMKKLVDTIKPKMPGADLVYVNAYRIVQDIIQNPVSKGFSDASNACCEVVSRVEGGSGILCKRGGWACANRNDHVFFDGLHPTEAVNHVIANKAYASDDPDEVYPINVKQLAQI</sequence>
<keyword evidence="3" id="KW-0964">Secreted</keyword>
<dbReference type="GO" id="GO:0016788">
    <property type="term" value="F:hydrolase activity, acting on ester bonds"/>
    <property type="evidence" value="ECO:0007669"/>
    <property type="project" value="InterPro"/>
</dbReference>
<dbReference type="InterPro" id="IPR051238">
    <property type="entry name" value="GDSL_esterase/lipase"/>
</dbReference>
<keyword evidence="6" id="KW-0442">Lipid degradation</keyword>
<feature type="signal peptide" evidence="8">
    <location>
        <begin position="1"/>
        <end position="26"/>
    </location>
</feature>
<dbReference type="Pfam" id="PF00657">
    <property type="entry name" value="Lipase_GDSL"/>
    <property type="match status" value="1"/>
</dbReference>
<gene>
    <name evidence="9" type="ORF">L1049_025852</name>
</gene>
<evidence type="ECO:0000256" key="7">
    <source>
        <dbReference type="ARBA" id="ARBA00023098"/>
    </source>
</evidence>
<dbReference type="InterPro" id="IPR035669">
    <property type="entry name" value="SGNH_plant_lipase-like"/>
</dbReference>
<proteinExistence type="inferred from homology"/>
<evidence type="ECO:0000256" key="1">
    <source>
        <dbReference type="ARBA" id="ARBA00004613"/>
    </source>
</evidence>
<evidence type="ECO:0000256" key="2">
    <source>
        <dbReference type="ARBA" id="ARBA00008668"/>
    </source>
</evidence>
<evidence type="ECO:0000256" key="5">
    <source>
        <dbReference type="ARBA" id="ARBA00022801"/>
    </source>
</evidence>
<evidence type="ECO:0000313" key="9">
    <source>
        <dbReference type="EMBL" id="KAK9270275.1"/>
    </source>
</evidence>
<evidence type="ECO:0000256" key="8">
    <source>
        <dbReference type="SAM" id="SignalP"/>
    </source>
</evidence>
<keyword evidence="10" id="KW-1185">Reference proteome</keyword>
<dbReference type="Gene3D" id="3.40.50.1110">
    <property type="entry name" value="SGNH hydrolase"/>
    <property type="match status" value="1"/>
</dbReference>
<comment type="caution">
    <text evidence="9">The sequence shown here is derived from an EMBL/GenBank/DDBJ whole genome shotgun (WGS) entry which is preliminary data.</text>
</comment>
<dbReference type="PANTHER" id="PTHR45650:SF2">
    <property type="entry name" value="OS06G0560700 PROTEIN"/>
    <property type="match status" value="1"/>
</dbReference>
<feature type="chain" id="PRO_5042948314" description="GDSL esterase/lipase" evidence="8">
    <location>
        <begin position="27"/>
        <end position="372"/>
    </location>
</feature>
<protein>
    <recommendedName>
        <fullName evidence="11">GDSL esterase/lipase</fullName>
    </recommendedName>
</protein>
<dbReference type="AlphaFoldDB" id="A0AAP0NEE8"/>
<comment type="similarity">
    <text evidence="2">Belongs to the 'GDSL' lipolytic enzyme family.</text>
</comment>
<dbReference type="SUPFAM" id="SSF52266">
    <property type="entry name" value="SGNH hydrolase"/>
    <property type="match status" value="1"/>
</dbReference>
<dbReference type="PROSITE" id="PS51257">
    <property type="entry name" value="PROKAR_LIPOPROTEIN"/>
    <property type="match status" value="1"/>
</dbReference>
<evidence type="ECO:0008006" key="11">
    <source>
        <dbReference type="Google" id="ProtNLM"/>
    </source>
</evidence>
<evidence type="ECO:0000256" key="3">
    <source>
        <dbReference type="ARBA" id="ARBA00022525"/>
    </source>
</evidence>
<evidence type="ECO:0000256" key="6">
    <source>
        <dbReference type="ARBA" id="ARBA00022963"/>
    </source>
</evidence>
<name>A0AAP0NEE8_LIQFO</name>
<dbReference type="GO" id="GO:0016042">
    <property type="term" value="P:lipid catabolic process"/>
    <property type="evidence" value="ECO:0007669"/>
    <property type="project" value="UniProtKB-KW"/>
</dbReference>
<dbReference type="InterPro" id="IPR001087">
    <property type="entry name" value="GDSL"/>
</dbReference>
<dbReference type="PANTHER" id="PTHR45650">
    <property type="entry name" value="GDSL-LIKE LIPASE/ACYLHYDROLASE-RELATED"/>
    <property type="match status" value="1"/>
</dbReference>
<dbReference type="EMBL" id="JBBPBK010000014">
    <property type="protein sequence ID" value="KAK9270275.1"/>
    <property type="molecule type" value="Genomic_DNA"/>
</dbReference>
<keyword evidence="5" id="KW-0378">Hydrolase</keyword>
<comment type="subcellular location">
    <subcellularLocation>
        <location evidence="1">Secreted</location>
    </subcellularLocation>
</comment>
<dbReference type="CDD" id="cd01837">
    <property type="entry name" value="SGNH_plant_lipase_like"/>
    <property type="match status" value="1"/>
</dbReference>
<dbReference type="Proteomes" id="UP001415857">
    <property type="component" value="Unassembled WGS sequence"/>
</dbReference>
<evidence type="ECO:0000313" key="10">
    <source>
        <dbReference type="Proteomes" id="UP001415857"/>
    </source>
</evidence>
<reference evidence="9 10" key="1">
    <citation type="journal article" date="2024" name="Plant J.">
        <title>Genome sequences and population genomics reveal climatic adaptation and genomic divergence between two closely related sweetgum species.</title>
        <authorList>
            <person name="Xu W.Q."/>
            <person name="Ren C.Q."/>
            <person name="Zhang X.Y."/>
            <person name="Comes H.P."/>
            <person name="Liu X.H."/>
            <person name="Li Y.G."/>
            <person name="Kettle C.J."/>
            <person name="Jalonen R."/>
            <person name="Gaisberger H."/>
            <person name="Ma Y.Z."/>
            <person name="Qiu Y.X."/>
        </authorList>
    </citation>
    <scope>NUCLEOTIDE SEQUENCE [LARGE SCALE GENOMIC DNA]</scope>
    <source>
        <strain evidence="9">Hangzhou</strain>
    </source>
</reference>
<keyword evidence="7" id="KW-0443">Lipid metabolism</keyword>
<dbReference type="InterPro" id="IPR036514">
    <property type="entry name" value="SGNH_hydro_sf"/>
</dbReference>
<accession>A0AAP0NEE8</accession>
<keyword evidence="4 8" id="KW-0732">Signal</keyword>
<dbReference type="GO" id="GO:0005576">
    <property type="term" value="C:extracellular region"/>
    <property type="evidence" value="ECO:0007669"/>
    <property type="project" value="UniProtKB-SubCell"/>
</dbReference>